<evidence type="ECO:0000313" key="1">
    <source>
        <dbReference type="EMBL" id="EME31310.1"/>
    </source>
</evidence>
<proteinExistence type="predicted"/>
<dbReference type="EMBL" id="KB454493">
    <property type="protein sequence ID" value="EME31310.1"/>
    <property type="molecule type" value="Genomic_DNA"/>
</dbReference>
<evidence type="ECO:0008006" key="3">
    <source>
        <dbReference type="Google" id="ProtNLM"/>
    </source>
</evidence>
<evidence type="ECO:0000313" key="2">
    <source>
        <dbReference type="Proteomes" id="UP000030680"/>
    </source>
</evidence>
<dbReference type="GeneID" id="17089964"/>
<name>M2X4F4_GALSU</name>
<organism evidence="1 2">
    <name type="scientific">Galdieria sulphuraria</name>
    <name type="common">Red alga</name>
    <dbReference type="NCBI Taxonomy" id="130081"/>
    <lineage>
        <taxon>Eukaryota</taxon>
        <taxon>Rhodophyta</taxon>
        <taxon>Bangiophyceae</taxon>
        <taxon>Galdieriales</taxon>
        <taxon>Galdieriaceae</taxon>
        <taxon>Galdieria</taxon>
    </lineage>
</organism>
<accession>M2X4F4</accession>
<dbReference type="OrthoDB" id="10369900at2759"/>
<reference evidence="2" key="1">
    <citation type="journal article" date="2013" name="Science">
        <title>Gene transfer from bacteria and archaea facilitated evolution of an extremophilic eukaryote.</title>
        <authorList>
            <person name="Schonknecht G."/>
            <person name="Chen W.H."/>
            <person name="Ternes C.M."/>
            <person name="Barbier G.G."/>
            <person name="Shrestha R.P."/>
            <person name="Stanke M."/>
            <person name="Brautigam A."/>
            <person name="Baker B.J."/>
            <person name="Banfield J.F."/>
            <person name="Garavito R.M."/>
            <person name="Carr K."/>
            <person name="Wilkerson C."/>
            <person name="Rensing S.A."/>
            <person name="Gagneul D."/>
            <person name="Dickenson N.E."/>
            <person name="Oesterhelt C."/>
            <person name="Lercher M.J."/>
            <person name="Weber A.P."/>
        </authorList>
    </citation>
    <scope>NUCLEOTIDE SEQUENCE [LARGE SCALE GENOMIC DNA]</scope>
    <source>
        <strain evidence="2">074W</strain>
    </source>
</reference>
<sequence>MNLPTAVKDAVIEDFVQSLTPFNQVQSVERKLNFLTGKDGSSSNTLSELENFINDHLSADLSSADVEMDLFLARKKFIEKAFSYFQGKIVAEKLSEQCRELCQDKLEPHSSTYNIDPKERQVDFSYLFNINTSVLFNEMNNEEIPPFMLTRQQAELLKQGVVDKTGSLCENLGKLLDVEISANNKGELSQSRRRIDLCIKESYAVYENTKAQSTNAFYQSLYTLAQIFKDLKDLLQQWNKEAISSFDLKIFKIKRLCLQVENCFFKLKLLREKVLVDIYDTNSRRKLSQNKEYLNIKYNKLLSEHDKIQSALEKYMRNRDEMDSIALEYRKTVQAIHEREEEIKCLRRLHIRSQS</sequence>
<dbReference type="Gramene" id="EME31310">
    <property type="protein sequence ID" value="EME31310"/>
    <property type="gene ID" value="Gasu_15440"/>
</dbReference>
<dbReference type="RefSeq" id="XP_005707830.1">
    <property type="nucleotide sequence ID" value="XM_005707773.1"/>
</dbReference>
<keyword evidence="2" id="KW-1185">Reference proteome</keyword>
<gene>
    <name evidence="1" type="ORF">Gasu_15440</name>
</gene>
<protein>
    <recommendedName>
        <fullName evidence="3">HAUS augmin-like complex subunit 4</fullName>
    </recommendedName>
</protein>
<dbReference type="KEGG" id="gsl:Gasu_15440"/>
<dbReference type="Proteomes" id="UP000030680">
    <property type="component" value="Unassembled WGS sequence"/>
</dbReference>
<dbReference type="AlphaFoldDB" id="M2X4F4"/>